<feature type="transmembrane region" description="Helical" evidence="6">
    <location>
        <begin position="209"/>
        <end position="232"/>
    </location>
</feature>
<dbReference type="Proteomes" id="UP001148299">
    <property type="component" value="Unassembled WGS sequence"/>
</dbReference>
<dbReference type="InterPro" id="IPR052337">
    <property type="entry name" value="SAT4-like"/>
</dbReference>
<evidence type="ECO:0000256" key="1">
    <source>
        <dbReference type="ARBA" id="ARBA00004141"/>
    </source>
</evidence>
<dbReference type="InterPro" id="IPR049326">
    <property type="entry name" value="Rhodopsin_dom_fungi"/>
</dbReference>
<keyword evidence="2 6" id="KW-0812">Transmembrane</keyword>
<name>A0A9W9QVK5_PENBR</name>
<dbReference type="PANTHER" id="PTHR33048:SF108">
    <property type="entry name" value="INTEGRAL MEMBRANE PROTEIN"/>
    <property type="match status" value="1"/>
</dbReference>
<feature type="transmembrane region" description="Helical" evidence="6">
    <location>
        <begin position="91"/>
        <end position="114"/>
    </location>
</feature>
<feature type="transmembrane region" description="Helical" evidence="6">
    <location>
        <begin position="126"/>
        <end position="149"/>
    </location>
</feature>
<keyword evidence="4 6" id="KW-0472">Membrane</keyword>
<sequence length="366" mass="40360">MSVTIHNGNSLFLINYATQIISFVAVTPFVALRIFVRWRLNHALGIDDASCVLGWLMFMGYCSSALIYGFAGGSIPPADLDQADYETCVKISYVATILYSPTALFVKTSLLYVMIRIFQPLTKAMVGLYCLIGVVICYYVIITFIKIFMCNPVNAYWDPNALEHGRCLSQPGVIIADSVISFVTDVAILTFPVAFTWTLQMPVWKKVKIVVLLGLGGVAVAFSLYRLVIGVYESNNPKDTVLFMKSILTGNAELGLGLICACLPALNILASYTQRNNFPWAGCCGRQKKSEESSGHIFDWPQADGQKHAFSRSQLSSSARRASTDSARLVASHENGGLSFSENNDIIQMVSLNQHWETLSERSRSP</sequence>
<evidence type="ECO:0000256" key="6">
    <source>
        <dbReference type="SAM" id="Phobius"/>
    </source>
</evidence>
<dbReference type="EMBL" id="JAPZBR010000007">
    <property type="protein sequence ID" value="KAJ5346412.1"/>
    <property type="molecule type" value="Genomic_DNA"/>
</dbReference>
<evidence type="ECO:0000256" key="4">
    <source>
        <dbReference type="ARBA" id="ARBA00023136"/>
    </source>
</evidence>
<proteinExistence type="inferred from homology"/>
<accession>A0A9W9QVK5</accession>
<dbReference type="Pfam" id="PF20684">
    <property type="entry name" value="Fung_rhodopsin"/>
    <property type="match status" value="1"/>
</dbReference>
<evidence type="ECO:0000313" key="9">
    <source>
        <dbReference type="Proteomes" id="UP001148299"/>
    </source>
</evidence>
<evidence type="ECO:0000256" key="3">
    <source>
        <dbReference type="ARBA" id="ARBA00022989"/>
    </source>
</evidence>
<dbReference type="PANTHER" id="PTHR33048">
    <property type="entry name" value="PTH11-LIKE INTEGRAL MEMBRANE PROTEIN (AFU_ORTHOLOGUE AFUA_5G11245)"/>
    <property type="match status" value="1"/>
</dbReference>
<evidence type="ECO:0000256" key="2">
    <source>
        <dbReference type="ARBA" id="ARBA00022692"/>
    </source>
</evidence>
<gene>
    <name evidence="8" type="ORF">N7541_008894</name>
</gene>
<evidence type="ECO:0000313" key="8">
    <source>
        <dbReference type="EMBL" id="KAJ5346412.1"/>
    </source>
</evidence>
<reference evidence="8" key="2">
    <citation type="journal article" date="2023" name="IMA Fungus">
        <title>Comparative genomic study of the Penicillium genus elucidates a diverse pangenome and 15 lateral gene transfer events.</title>
        <authorList>
            <person name="Petersen C."/>
            <person name="Sorensen T."/>
            <person name="Nielsen M.R."/>
            <person name="Sondergaard T.E."/>
            <person name="Sorensen J.L."/>
            <person name="Fitzpatrick D.A."/>
            <person name="Frisvad J.C."/>
            <person name="Nielsen K.L."/>
        </authorList>
    </citation>
    <scope>NUCLEOTIDE SEQUENCE</scope>
    <source>
        <strain evidence="8">IBT 35675</strain>
    </source>
</reference>
<comment type="subcellular location">
    <subcellularLocation>
        <location evidence="1">Membrane</location>
        <topology evidence="1">Multi-pass membrane protein</topology>
    </subcellularLocation>
</comment>
<comment type="similarity">
    <text evidence="5">Belongs to the SAT4 family.</text>
</comment>
<feature type="transmembrane region" description="Helical" evidence="6">
    <location>
        <begin position="12"/>
        <end position="36"/>
    </location>
</feature>
<feature type="domain" description="Rhodopsin" evidence="7">
    <location>
        <begin position="32"/>
        <end position="270"/>
    </location>
</feature>
<organism evidence="8 9">
    <name type="scientific">Penicillium brevicompactum</name>
    <dbReference type="NCBI Taxonomy" id="5074"/>
    <lineage>
        <taxon>Eukaryota</taxon>
        <taxon>Fungi</taxon>
        <taxon>Dikarya</taxon>
        <taxon>Ascomycota</taxon>
        <taxon>Pezizomycotina</taxon>
        <taxon>Eurotiomycetes</taxon>
        <taxon>Eurotiomycetidae</taxon>
        <taxon>Eurotiales</taxon>
        <taxon>Aspergillaceae</taxon>
        <taxon>Penicillium</taxon>
    </lineage>
</organism>
<comment type="caution">
    <text evidence="8">The sequence shown here is derived from an EMBL/GenBank/DDBJ whole genome shotgun (WGS) entry which is preliminary data.</text>
</comment>
<dbReference type="AlphaFoldDB" id="A0A9W9QVK5"/>
<feature type="transmembrane region" description="Helical" evidence="6">
    <location>
        <begin position="179"/>
        <end position="197"/>
    </location>
</feature>
<evidence type="ECO:0000256" key="5">
    <source>
        <dbReference type="ARBA" id="ARBA00038359"/>
    </source>
</evidence>
<keyword evidence="9" id="KW-1185">Reference proteome</keyword>
<dbReference type="GO" id="GO:0016020">
    <property type="term" value="C:membrane"/>
    <property type="evidence" value="ECO:0007669"/>
    <property type="project" value="UniProtKB-SubCell"/>
</dbReference>
<protein>
    <recommendedName>
        <fullName evidence="7">Rhodopsin domain-containing protein</fullName>
    </recommendedName>
</protein>
<feature type="transmembrane region" description="Helical" evidence="6">
    <location>
        <begin position="252"/>
        <end position="270"/>
    </location>
</feature>
<keyword evidence="3 6" id="KW-1133">Transmembrane helix</keyword>
<feature type="transmembrane region" description="Helical" evidence="6">
    <location>
        <begin position="48"/>
        <end position="71"/>
    </location>
</feature>
<evidence type="ECO:0000259" key="7">
    <source>
        <dbReference type="Pfam" id="PF20684"/>
    </source>
</evidence>
<reference evidence="8" key="1">
    <citation type="submission" date="2022-12" db="EMBL/GenBank/DDBJ databases">
        <authorList>
            <person name="Petersen C."/>
        </authorList>
    </citation>
    <scope>NUCLEOTIDE SEQUENCE</scope>
    <source>
        <strain evidence="8">IBT 35675</strain>
    </source>
</reference>